<name>A0ABP7EWQ6_9STAP</name>
<evidence type="ECO:0000313" key="3">
    <source>
        <dbReference type="Proteomes" id="UP001500920"/>
    </source>
</evidence>
<dbReference type="InterPro" id="IPR027393">
    <property type="entry name" value="Virus_scaffolding_prot_C"/>
</dbReference>
<dbReference type="Pfam" id="PF08858">
    <property type="entry name" value="IDEAL"/>
    <property type="match status" value="1"/>
</dbReference>
<dbReference type="Pfam" id="PF08864">
    <property type="entry name" value="UPF0302"/>
    <property type="match status" value="1"/>
</dbReference>
<dbReference type="Gene3D" id="4.10.810.10">
    <property type="entry name" value="Virus Scaffolding Protein, Chain A"/>
    <property type="match status" value="1"/>
</dbReference>
<evidence type="ECO:0000313" key="2">
    <source>
        <dbReference type="EMBL" id="GAA3725780.1"/>
    </source>
</evidence>
<accession>A0ABP7EWQ6</accession>
<dbReference type="Proteomes" id="UP001500920">
    <property type="component" value="Unassembled WGS sequence"/>
</dbReference>
<keyword evidence="3" id="KW-1185">Reference proteome</keyword>
<dbReference type="InterPro" id="IPR014957">
    <property type="entry name" value="IDEAL_dom"/>
</dbReference>
<dbReference type="EMBL" id="BAABCK010000023">
    <property type="protein sequence ID" value="GAA3725780.1"/>
    <property type="molecule type" value="Genomic_DNA"/>
</dbReference>
<comment type="caution">
    <text evidence="2">The sequence shown here is derived from an EMBL/GenBank/DDBJ whole genome shotgun (WGS) entry which is preliminary data.</text>
</comment>
<dbReference type="InterPro" id="IPR038091">
    <property type="entry name" value="UPF0302_N_sf"/>
</dbReference>
<dbReference type="Gene3D" id="3.40.1530.30">
    <property type="entry name" value="Uncharacterised family UPF0302, N-terminal domain"/>
    <property type="match status" value="1"/>
</dbReference>
<dbReference type="SMART" id="SM00914">
    <property type="entry name" value="IDEAL"/>
    <property type="match status" value="1"/>
</dbReference>
<organism evidence="2 3">
    <name type="scientific">Salinicoccus jeotgali</name>
    <dbReference type="NCBI Taxonomy" id="381634"/>
    <lineage>
        <taxon>Bacteria</taxon>
        <taxon>Bacillati</taxon>
        <taxon>Bacillota</taxon>
        <taxon>Bacilli</taxon>
        <taxon>Bacillales</taxon>
        <taxon>Staphylococcaceae</taxon>
        <taxon>Salinicoccus</taxon>
    </lineage>
</organism>
<dbReference type="PIRSF" id="PIRSF007165">
    <property type="entry name" value="UCP007165"/>
    <property type="match status" value="1"/>
</dbReference>
<protein>
    <submittedName>
        <fullName evidence="2">ReoY family proteolytic degradation factor</fullName>
    </submittedName>
</protein>
<evidence type="ECO:0000259" key="1">
    <source>
        <dbReference type="SMART" id="SM00914"/>
    </source>
</evidence>
<dbReference type="RefSeq" id="WP_344702973.1">
    <property type="nucleotide sequence ID" value="NZ_BAABCK010000023.1"/>
</dbReference>
<feature type="domain" description="IDEAL" evidence="1">
    <location>
        <begin position="115"/>
        <end position="151"/>
    </location>
</feature>
<gene>
    <name evidence="2" type="ORF">GCM10022378_14560</name>
</gene>
<proteinExistence type="predicted"/>
<reference evidence="3" key="1">
    <citation type="journal article" date="2019" name="Int. J. Syst. Evol. Microbiol.">
        <title>The Global Catalogue of Microorganisms (GCM) 10K type strain sequencing project: providing services to taxonomists for standard genome sequencing and annotation.</title>
        <authorList>
            <consortium name="The Broad Institute Genomics Platform"/>
            <consortium name="The Broad Institute Genome Sequencing Center for Infectious Disease"/>
            <person name="Wu L."/>
            <person name="Ma J."/>
        </authorList>
    </citation>
    <scope>NUCLEOTIDE SEQUENCE [LARGE SCALE GENOMIC DNA]</scope>
    <source>
        <strain evidence="3">JCM 16981</strain>
    </source>
</reference>
<dbReference type="InterPro" id="IPR014963">
    <property type="entry name" value="UPF0302_N"/>
</dbReference>
<sequence>MTNTMKYRKDFIDYILYNYDFDDRIAVWILNFIKSHPDISSNIHFQDDQEIERHLKVASSGQGPTLMLEKGNTITVDGEVIFHELNMNQDEPLLLTFRLGYEDNRYEQIKELESSLDEELMALSRTAVLSQIDEALDRKDHDRFIKLTDYLQKTNR</sequence>
<dbReference type="InterPro" id="IPR011188">
    <property type="entry name" value="UPF0302"/>
</dbReference>